<dbReference type="InterPro" id="IPR011032">
    <property type="entry name" value="GroES-like_sf"/>
</dbReference>
<reference evidence="3 4" key="1">
    <citation type="submission" date="2024-09" db="EMBL/GenBank/DDBJ databases">
        <title>Aeromonas strains Genome sequencing and assembly.</title>
        <authorList>
            <person name="Hu X."/>
            <person name="Tang B."/>
        </authorList>
    </citation>
    <scope>NUCLEOTIDE SEQUENCE [LARGE SCALE GENOMIC DNA]</scope>
    <source>
        <strain evidence="3 4">NB23SCDHY001</strain>
    </source>
</reference>
<evidence type="ECO:0000313" key="3">
    <source>
        <dbReference type="EMBL" id="MFM4894921.1"/>
    </source>
</evidence>
<evidence type="ECO:0000256" key="1">
    <source>
        <dbReference type="ARBA" id="ARBA00023002"/>
    </source>
</evidence>
<dbReference type="Proteomes" id="UP001630969">
    <property type="component" value="Unassembled WGS sequence"/>
</dbReference>
<dbReference type="RefSeq" id="WP_209434895.1">
    <property type="nucleotide sequence ID" value="NZ_CDBT01000018.1"/>
</dbReference>
<comment type="caution">
    <text evidence="3">The sequence shown here is derived from an EMBL/GenBank/DDBJ whole genome shotgun (WGS) entry which is preliminary data.</text>
</comment>
<dbReference type="Gene3D" id="3.40.50.720">
    <property type="entry name" value="NAD(P)-binding Rossmann-like Domain"/>
    <property type="match status" value="1"/>
</dbReference>
<keyword evidence="1 3" id="KW-0560">Oxidoreductase</keyword>
<dbReference type="Gene3D" id="3.90.180.10">
    <property type="entry name" value="Medium-chain alcohol dehydrogenases, catalytic domain"/>
    <property type="match status" value="1"/>
</dbReference>
<feature type="domain" description="Enoyl reductase (ER)" evidence="2">
    <location>
        <begin position="28"/>
        <end position="325"/>
    </location>
</feature>
<proteinExistence type="predicted"/>
<dbReference type="EC" id="1.-.-.-" evidence="3"/>
<evidence type="ECO:0000313" key="4">
    <source>
        <dbReference type="Proteomes" id="UP001630969"/>
    </source>
</evidence>
<dbReference type="PROSITE" id="PS01162">
    <property type="entry name" value="QOR_ZETA_CRYSTAL"/>
    <property type="match status" value="1"/>
</dbReference>
<evidence type="ECO:0000259" key="2">
    <source>
        <dbReference type="SMART" id="SM00829"/>
    </source>
</evidence>
<dbReference type="PANTHER" id="PTHR11695">
    <property type="entry name" value="ALCOHOL DEHYDROGENASE RELATED"/>
    <property type="match status" value="1"/>
</dbReference>
<sequence length="328" mass="34488">MNQAVNASQTTTPIINSTMQAAYIESYGEQSPLMIGTRPIPTPAADQVLIRIAAAGVNPVDFHIRNGLIADTKVHTLPLILGWDAAGTVVAKGADVTHHELGDEVFVFAPIAQQGTYAQYLAVDANLVVAKPNTINMTESAGVPLAATTAWQGLVTEGGLQAGQTVLIVGAAGGVGGFAVQMAKALGAHVVASASGKNQAYVTGLGADEFIDYKTTRFEDRVNQPDLVFVISSGGDLVKRALNVVRPGGTVVSTLDDVAAEEWDANQVTFKRMWVQPNADDLAIIANMIDQGQVKVRLDRVYTLAQASDALARSEAQLAVGKIVIEMI</sequence>
<accession>A0ABW9GY07</accession>
<dbReference type="GeneID" id="97222235"/>
<dbReference type="GO" id="GO:0016491">
    <property type="term" value="F:oxidoreductase activity"/>
    <property type="evidence" value="ECO:0007669"/>
    <property type="project" value="UniProtKB-KW"/>
</dbReference>
<dbReference type="EMBL" id="JBGXBU010000012">
    <property type="protein sequence ID" value="MFM4894921.1"/>
    <property type="molecule type" value="Genomic_DNA"/>
</dbReference>
<gene>
    <name evidence="3" type="ORF">ACEUDJ_18935</name>
</gene>
<dbReference type="InterPro" id="IPR050700">
    <property type="entry name" value="YIM1/Zinc_Alcohol_DH_Fams"/>
</dbReference>
<dbReference type="SMART" id="SM00829">
    <property type="entry name" value="PKS_ER"/>
    <property type="match status" value="1"/>
</dbReference>
<dbReference type="InterPro" id="IPR020843">
    <property type="entry name" value="ER"/>
</dbReference>
<organism evidence="3 4">
    <name type="scientific">Aeromonas bivalvium</name>
    <dbReference type="NCBI Taxonomy" id="440079"/>
    <lineage>
        <taxon>Bacteria</taxon>
        <taxon>Pseudomonadati</taxon>
        <taxon>Pseudomonadota</taxon>
        <taxon>Gammaproteobacteria</taxon>
        <taxon>Aeromonadales</taxon>
        <taxon>Aeromonadaceae</taxon>
        <taxon>Aeromonas</taxon>
    </lineage>
</organism>
<dbReference type="SUPFAM" id="SSF50129">
    <property type="entry name" value="GroES-like"/>
    <property type="match status" value="1"/>
</dbReference>
<dbReference type="SUPFAM" id="SSF51735">
    <property type="entry name" value="NAD(P)-binding Rossmann-fold domains"/>
    <property type="match status" value="1"/>
</dbReference>
<dbReference type="InterPro" id="IPR002364">
    <property type="entry name" value="Quin_OxRdtase/zeta-crystal_CS"/>
</dbReference>
<dbReference type="CDD" id="cd05289">
    <property type="entry name" value="MDR_like_2"/>
    <property type="match status" value="1"/>
</dbReference>
<dbReference type="InterPro" id="IPR013154">
    <property type="entry name" value="ADH-like_N"/>
</dbReference>
<protein>
    <submittedName>
        <fullName evidence="3">NADP-dependent oxidoreductase</fullName>
        <ecNumber evidence="3">1.-.-.-</ecNumber>
    </submittedName>
</protein>
<dbReference type="PANTHER" id="PTHR11695:SF294">
    <property type="entry name" value="RETICULON-4-INTERACTING PROTEIN 1, MITOCHONDRIAL"/>
    <property type="match status" value="1"/>
</dbReference>
<dbReference type="Pfam" id="PF13602">
    <property type="entry name" value="ADH_zinc_N_2"/>
    <property type="match status" value="1"/>
</dbReference>
<dbReference type="InterPro" id="IPR036291">
    <property type="entry name" value="NAD(P)-bd_dom_sf"/>
</dbReference>
<keyword evidence="4" id="KW-1185">Reference proteome</keyword>
<dbReference type="Pfam" id="PF08240">
    <property type="entry name" value="ADH_N"/>
    <property type="match status" value="1"/>
</dbReference>
<name>A0ABW9GY07_9GAMM</name>